<organism evidence="1">
    <name type="scientific">marine sediment metagenome</name>
    <dbReference type="NCBI Taxonomy" id="412755"/>
    <lineage>
        <taxon>unclassified sequences</taxon>
        <taxon>metagenomes</taxon>
        <taxon>ecological metagenomes</taxon>
    </lineage>
</organism>
<sequence>KRNFVLDKMTGTQTIKQKMEQMNIDACDEDITKAMRYVKSKEKGTISDTRLMDFLKQQ</sequence>
<dbReference type="AlphaFoldDB" id="X1GE00"/>
<accession>X1GE00</accession>
<feature type="non-terminal residue" evidence="1">
    <location>
        <position position="1"/>
    </location>
</feature>
<comment type="caution">
    <text evidence="1">The sequence shown here is derived from an EMBL/GenBank/DDBJ whole genome shotgun (WGS) entry which is preliminary data.</text>
</comment>
<reference evidence="1" key="1">
    <citation type="journal article" date="2014" name="Front. Microbiol.">
        <title>High frequency of phylogenetically diverse reductive dehalogenase-homologous genes in deep subseafloor sedimentary metagenomes.</title>
        <authorList>
            <person name="Kawai M."/>
            <person name="Futagami T."/>
            <person name="Toyoda A."/>
            <person name="Takaki Y."/>
            <person name="Nishi S."/>
            <person name="Hori S."/>
            <person name="Arai W."/>
            <person name="Tsubouchi T."/>
            <person name="Morono Y."/>
            <person name="Uchiyama I."/>
            <person name="Ito T."/>
            <person name="Fujiyama A."/>
            <person name="Inagaki F."/>
            <person name="Takami H."/>
        </authorList>
    </citation>
    <scope>NUCLEOTIDE SEQUENCE</scope>
    <source>
        <strain evidence="1">Expedition CK06-06</strain>
    </source>
</reference>
<gene>
    <name evidence="1" type="ORF">S03H2_14264</name>
</gene>
<evidence type="ECO:0000313" key="1">
    <source>
        <dbReference type="EMBL" id="GAH43020.1"/>
    </source>
</evidence>
<name>X1GE00_9ZZZZ</name>
<protein>
    <submittedName>
        <fullName evidence="1">Uncharacterized protein</fullName>
    </submittedName>
</protein>
<dbReference type="EMBL" id="BARU01007235">
    <property type="protein sequence ID" value="GAH43020.1"/>
    <property type="molecule type" value="Genomic_DNA"/>
</dbReference>
<proteinExistence type="predicted"/>